<dbReference type="EC" id="5.3.3.2" evidence="3 10"/>
<evidence type="ECO:0000313" key="14">
    <source>
        <dbReference type="Proteomes" id="UP000027471"/>
    </source>
</evidence>
<dbReference type="GO" id="GO:0050992">
    <property type="term" value="P:dimethylallyl diphosphate biosynthetic process"/>
    <property type="evidence" value="ECO:0007669"/>
    <property type="project" value="UniProtKB-UniRule"/>
</dbReference>
<comment type="cofactor">
    <cofactor evidence="10">
        <name>Mg(2+)</name>
        <dbReference type="ChEBI" id="CHEBI:18420"/>
    </cofactor>
    <text evidence="10">Binds 1 Mg(2+) ion per subunit. The magnesium ion binds only when substrate is bound.</text>
</comment>
<feature type="binding site" evidence="10">
    <location>
        <position position="32"/>
    </location>
    <ligand>
        <name>Mn(2+)</name>
        <dbReference type="ChEBI" id="CHEBI:29035"/>
    </ligand>
</feature>
<dbReference type="InterPro" id="IPR011876">
    <property type="entry name" value="IsopentenylPP_isomerase_typ1"/>
</dbReference>
<dbReference type="HAMAP" id="MF_00202">
    <property type="entry name" value="Idi"/>
    <property type="match status" value="1"/>
</dbReference>
<dbReference type="Proteomes" id="UP000027471">
    <property type="component" value="Unassembled WGS sequence"/>
</dbReference>
<evidence type="ECO:0000256" key="7">
    <source>
        <dbReference type="ARBA" id="ARBA00023211"/>
    </source>
</evidence>
<dbReference type="AlphaFoldDB" id="A0A074KIG3"/>
<name>A0A074KIG3_9RHOB</name>
<gene>
    <name evidence="10" type="primary">idi</name>
    <name evidence="13" type="ORF">DT23_09705</name>
</gene>
<dbReference type="UniPathway" id="UPA00059">
    <property type="reaction ID" value="UER00104"/>
</dbReference>
<dbReference type="STRING" id="1353528.DT23_09705"/>
<comment type="similarity">
    <text evidence="2 10">Belongs to the IPP isomerase type 1 family.</text>
</comment>
<proteinExistence type="inferred from homology"/>
<dbReference type="InterPro" id="IPR015797">
    <property type="entry name" value="NUDIX_hydrolase-like_dom_sf"/>
</dbReference>
<dbReference type="Pfam" id="PF00293">
    <property type="entry name" value="NUDIX"/>
    <property type="match status" value="1"/>
</dbReference>
<evidence type="ECO:0000256" key="4">
    <source>
        <dbReference type="ARBA" id="ARBA00022490"/>
    </source>
</evidence>
<feature type="binding site" evidence="10">
    <location>
        <position position="74"/>
    </location>
    <ligand>
        <name>Mn(2+)</name>
        <dbReference type="ChEBI" id="CHEBI:29035"/>
    </ligand>
</feature>
<dbReference type="GO" id="GO:0009240">
    <property type="term" value="P:isopentenyl diphosphate biosynthetic process"/>
    <property type="evidence" value="ECO:0007669"/>
    <property type="project" value="TreeGrafter"/>
</dbReference>
<evidence type="ECO:0000256" key="6">
    <source>
        <dbReference type="ARBA" id="ARBA00022842"/>
    </source>
</evidence>
<evidence type="ECO:0000259" key="12">
    <source>
        <dbReference type="PROSITE" id="PS51462"/>
    </source>
</evidence>
<feature type="binding site" evidence="10">
    <location>
        <position position="120"/>
    </location>
    <ligand>
        <name>Mn(2+)</name>
        <dbReference type="ChEBI" id="CHEBI:29035"/>
    </ligand>
</feature>
<comment type="function">
    <text evidence="10">Catalyzes the 1,3-allylic rearrangement of the homoallylic substrate isopentenyl (IPP) to its highly electrophilic allylic isomer, dimethylallyl diphosphate (DMAPP).</text>
</comment>
<feature type="active site" evidence="10 11">
    <location>
        <position position="120"/>
    </location>
</feature>
<dbReference type="Gene3D" id="3.90.79.10">
    <property type="entry name" value="Nucleoside Triphosphate Pyrophosphohydrolase"/>
    <property type="match status" value="1"/>
</dbReference>
<evidence type="ECO:0000256" key="11">
    <source>
        <dbReference type="PIRSR" id="PIRSR018427-1"/>
    </source>
</evidence>
<evidence type="ECO:0000313" key="13">
    <source>
        <dbReference type="EMBL" id="KEO61357.1"/>
    </source>
</evidence>
<keyword evidence="8 10" id="KW-0414">Isoprene biosynthesis</keyword>
<evidence type="ECO:0000256" key="3">
    <source>
        <dbReference type="ARBA" id="ARBA00012057"/>
    </source>
</evidence>
<dbReference type="InterPro" id="IPR056375">
    <property type="entry name" value="Idi_bact"/>
</dbReference>
<comment type="caution">
    <text evidence="13">The sequence shown here is derived from an EMBL/GenBank/DDBJ whole genome shotgun (WGS) entry which is preliminary data.</text>
</comment>
<keyword evidence="5 10" id="KW-0479">Metal-binding</keyword>
<dbReference type="PROSITE" id="PS51462">
    <property type="entry name" value="NUDIX"/>
    <property type="match status" value="1"/>
</dbReference>
<keyword evidence="7 10" id="KW-0464">Manganese</keyword>
<comment type="subcellular location">
    <subcellularLocation>
        <location evidence="10">Cytoplasm</location>
    </subcellularLocation>
</comment>
<dbReference type="EMBL" id="AUNB01000002">
    <property type="protein sequence ID" value="KEO61357.1"/>
    <property type="molecule type" value="Genomic_DNA"/>
</dbReference>
<dbReference type="GO" id="GO:0046872">
    <property type="term" value="F:metal ion binding"/>
    <property type="evidence" value="ECO:0007669"/>
    <property type="project" value="UniProtKB-KW"/>
</dbReference>
<evidence type="ECO:0000256" key="10">
    <source>
        <dbReference type="HAMAP-Rule" id="MF_00202"/>
    </source>
</evidence>
<keyword evidence="9 10" id="KW-0413">Isomerase</keyword>
<dbReference type="PANTHER" id="PTHR10885">
    <property type="entry name" value="ISOPENTENYL-DIPHOSPHATE DELTA-ISOMERASE"/>
    <property type="match status" value="1"/>
</dbReference>
<evidence type="ECO:0000256" key="5">
    <source>
        <dbReference type="ARBA" id="ARBA00022723"/>
    </source>
</evidence>
<comment type="cofactor">
    <cofactor evidence="10">
        <name>Mn(2+)</name>
        <dbReference type="ChEBI" id="CHEBI:29035"/>
    </cofactor>
    <text evidence="10">Binds 1 Mn(2+) ion per subunit.</text>
</comment>
<feature type="binding site" evidence="10">
    <location>
        <position position="118"/>
    </location>
    <ligand>
        <name>Mn(2+)</name>
        <dbReference type="ChEBI" id="CHEBI:29035"/>
    </ligand>
</feature>
<dbReference type="CDD" id="cd02885">
    <property type="entry name" value="NUDIX_IPP_Isomerase"/>
    <property type="match status" value="1"/>
</dbReference>
<organism evidence="13 14">
    <name type="scientific">Thioclava indica</name>
    <dbReference type="NCBI Taxonomy" id="1353528"/>
    <lineage>
        <taxon>Bacteria</taxon>
        <taxon>Pseudomonadati</taxon>
        <taxon>Pseudomonadota</taxon>
        <taxon>Alphaproteobacteria</taxon>
        <taxon>Rhodobacterales</taxon>
        <taxon>Paracoccaceae</taxon>
        <taxon>Thioclava</taxon>
    </lineage>
</organism>
<dbReference type="GO" id="GO:0005737">
    <property type="term" value="C:cytoplasm"/>
    <property type="evidence" value="ECO:0007669"/>
    <property type="project" value="UniProtKB-SubCell"/>
</dbReference>
<comment type="catalytic activity">
    <reaction evidence="10">
        <text>isopentenyl diphosphate = dimethylallyl diphosphate</text>
        <dbReference type="Rhea" id="RHEA:23284"/>
        <dbReference type="ChEBI" id="CHEBI:57623"/>
        <dbReference type="ChEBI" id="CHEBI:128769"/>
        <dbReference type="EC" id="5.3.3.2"/>
    </reaction>
</comment>
<feature type="binding site" evidence="10">
    <location>
        <position position="38"/>
    </location>
    <ligand>
        <name>Mn(2+)</name>
        <dbReference type="ChEBI" id="CHEBI:29035"/>
    </ligand>
</feature>
<dbReference type="SUPFAM" id="SSF55811">
    <property type="entry name" value="Nudix"/>
    <property type="match status" value="1"/>
</dbReference>
<dbReference type="GO" id="GO:0004452">
    <property type="term" value="F:isopentenyl-diphosphate delta-isomerase activity"/>
    <property type="evidence" value="ECO:0007669"/>
    <property type="project" value="UniProtKB-UniRule"/>
</dbReference>
<feature type="domain" description="Nudix hydrolase" evidence="12">
    <location>
        <begin position="36"/>
        <end position="170"/>
    </location>
</feature>
<keyword evidence="6 10" id="KW-0460">Magnesium</keyword>
<comment type="pathway">
    <text evidence="1 10">Isoprenoid biosynthesis; dimethylallyl diphosphate biosynthesis; dimethylallyl diphosphate from isopentenyl diphosphate: step 1/1.</text>
</comment>
<dbReference type="InterPro" id="IPR000086">
    <property type="entry name" value="NUDIX_hydrolase_dom"/>
</dbReference>
<protein>
    <recommendedName>
        <fullName evidence="3 10">Isopentenyl-diphosphate Delta-isomerase</fullName>
        <shortName evidence="10">IPP isomerase</shortName>
        <ecNumber evidence="3 10">5.3.3.2</ecNumber>
    </recommendedName>
    <alternativeName>
        <fullName evidence="10">IPP:DMAPP isomerase</fullName>
    </alternativeName>
    <alternativeName>
        <fullName evidence="10">Isopentenyl pyrophosphate isomerase</fullName>
    </alternativeName>
</protein>
<dbReference type="PANTHER" id="PTHR10885:SF0">
    <property type="entry name" value="ISOPENTENYL-DIPHOSPHATE DELTA-ISOMERASE"/>
    <property type="match status" value="1"/>
</dbReference>
<accession>A0A074KIG3</accession>
<feature type="active site" evidence="10 11">
    <location>
        <position position="72"/>
    </location>
</feature>
<feature type="binding site" evidence="10">
    <location>
        <position position="92"/>
    </location>
    <ligand>
        <name>Mg(2+)</name>
        <dbReference type="ChEBI" id="CHEBI:18420"/>
    </ligand>
</feature>
<sequence>MQRAFAWDAITMTQIQAWVGDKLMPVDKTEAHARGLRHKAVSIFVMDGDKLLIQKRAAGRDHSAGKWSNTCCSHPDWDERPEHCAVRRLREELGITGLYPAHADRIEYRAEVAEGLIEHEVVEVYLAHVRPGMQITPDPHEVSETRWVGLYDLAAEVRRHPERFSKWLRIYMNEQMGRIFSTLIC</sequence>
<evidence type="ECO:0000256" key="8">
    <source>
        <dbReference type="ARBA" id="ARBA00023229"/>
    </source>
</evidence>
<dbReference type="PIRSF" id="PIRSF018427">
    <property type="entry name" value="Isopntndiph_ism"/>
    <property type="match status" value="1"/>
</dbReference>
<dbReference type="eggNOG" id="COG1443">
    <property type="taxonomic scope" value="Bacteria"/>
</dbReference>
<reference evidence="13 14" key="1">
    <citation type="journal article" date="2015" name="Antonie Van Leeuwenhoek">
        <title>Thioclava indica sp. nov., isolated from surface seawater of the Indian Ocean.</title>
        <authorList>
            <person name="Liu Y."/>
            <person name="Lai Q."/>
            <person name="Du J."/>
            <person name="Xu H."/>
            <person name="Jiang L."/>
            <person name="Shao Z."/>
        </authorList>
    </citation>
    <scope>NUCLEOTIDE SEQUENCE [LARGE SCALE GENOMIC DNA]</scope>
    <source>
        <strain evidence="13 14">DT23-4</strain>
    </source>
</reference>
<evidence type="ECO:0000256" key="1">
    <source>
        <dbReference type="ARBA" id="ARBA00004826"/>
    </source>
</evidence>
<keyword evidence="4 10" id="KW-0963">Cytoplasm</keyword>
<keyword evidence="14" id="KW-1185">Reference proteome</keyword>
<evidence type="ECO:0000256" key="9">
    <source>
        <dbReference type="ARBA" id="ARBA00023235"/>
    </source>
</evidence>
<evidence type="ECO:0000256" key="2">
    <source>
        <dbReference type="ARBA" id="ARBA00007579"/>
    </source>
</evidence>